<protein>
    <submittedName>
        <fullName evidence="2">Uncharacterized protein</fullName>
    </submittedName>
</protein>
<sequence length="134" mass="14069">MLSESAPSAPSTLESNVSNDTSSIESESLIPNATSADVSVIPVSNVSKPALTGCCVIRLRLFRIVIAGSELGNCCAAKSVSSTGKRSAVSITRRTTSSVTGSVLSNRRLSRFSIDHAISLMLKAPTMRPEPFKV</sequence>
<name>A0A1B6NQX7_9ZZZZ</name>
<gene>
    <name evidence="2" type="ORF">MGSAQ_002620</name>
</gene>
<evidence type="ECO:0000313" key="2">
    <source>
        <dbReference type="EMBL" id="KTF05875.1"/>
    </source>
</evidence>
<dbReference type="EMBL" id="AYSL01001505">
    <property type="protein sequence ID" value="KTF05875.1"/>
    <property type="molecule type" value="Genomic_DNA"/>
</dbReference>
<evidence type="ECO:0000256" key="1">
    <source>
        <dbReference type="SAM" id="MobiDB-lite"/>
    </source>
</evidence>
<dbReference type="AlphaFoldDB" id="A0A1B6NQX7"/>
<proteinExistence type="predicted"/>
<comment type="caution">
    <text evidence="2">The sequence shown here is derived from an EMBL/GenBank/DDBJ whole genome shotgun (WGS) entry which is preliminary data.</text>
</comment>
<organism evidence="2">
    <name type="scientific">marine sediment metagenome</name>
    <dbReference type="NCBI Taxonomy" id="412755"/>
    <lineage>
        <taxon>unclassified sequences</taxon>
        <taxon>metagenomes</taxon>
        <taxon>ecological metagenomes</taxon>
    </lineage>
</organism>
<reference evidence="2" key="1">
    <citation type="submission" date="2013-11" db="EMBL/GenBank/DDBJ databases">
        <title>Microbial diversity, functional groups and degradation webs in Northern and Southern Mediterranean and Red Sea marine crude oil polluted sites.</title>
        <authorList>
            <person name="Daffonchio D."/>
            <person name="Mapelli F."/>
            <person name="Ferrer M."/>
            <person name="Richter M."/>
            <person name="Cherif A."/>
            <person name="Malkawi H.I."/>
            <person name="Yakimov M.M."/>
            <person name="Abdel-Fattah Y.R."/>
            <person name="Blaghen M."/>
            <person name="Golyshin P.N."/>
            <person name="Kalogerakis N."/>
            <person name="Boon N."/>
            <person name="Magagnini M."/>
            <person name="Fava F."/>
        </authorList>
    </citation>
    <scope>NUCLEOTIDE SEQUENCE</scope>
</reference>
<accession>A0A1B6NQX7</accession>
<feature type="region of interest" description="Disordered" evidence="1">
    <location>
        <begin position="1"/>
        <end position="26"/>
    </location>
</feature>